<comment type="caution">
    <text evidence="1">The sequence shown here is derived from an EMBL/GenBank/DDBJ whole genome shotgun (WGS) entry which is preliminary data.</text>
</comment>
<evidence type="ECO:0000313" key="1">
    <source>
        <dbReference type="EMBL" id="RKR75181.1"/>
    </source>
</evidence>
<name>A0A495IIP5_9MICO</name>
<evidence type="ECO:0008006" key="3">
    <source>
        <dbReference type="Google" id="ProtNLM"/>
    </source>
</evidence>
<dbReference type="Proteomes" id="UP000280008">
    <property type="component" value="Unassembled WGS sequence"/>
</dbReference>
<accession>A0A495IIP5</accession>
<dbReference type="AlphaFoldDB" id="A0A495IIP5"/>
<proteinExistence type="predicted"/>
<keyword evidence="2" id="KW-1185">Reference proteome</keyword>
<reference evidence="1 2" key="1">
    <citation type="submission" date="2018-10" db="EMBL/GenBank/DDBJ databases">
        <title>Sequencing the genomes of 1000 actinobacteria strains.</title>
        <authorList>
            <person name="Klenk H.-P."/>
        </authorList>
    </citation>
    <scope>NUCLEOTIDE SEQUENCE [LARGE SCALE GENOMIC DNA]</scope>
    <source>
        <strain evidence="1 2">DSM 17894</strain>
    </source>
</reference>
<evidence type="ECO:0000313" key="2">
    <source>
        <dbReference type="Proteomes" id="UP000280008"/>
    </source>
</evidence>
<sequence>MGVLFVDETKAGGYLMAAVAVSENDLVKLRKALRKLVLPGQRRLHFTNESDARRRQILAALVAMEVGVHLFSSRSKRQAVAREACLVAVVSWAVEAGHTKIVLERDDSLEKADRRLLYRQISRFGLHDVMSYGHEAAHAEPLLWIADAVAWSVARGGSWRARVAGLIWSTTTCD</sequence>
<protein>
    <recommendedName>
        <fullName evidence="3">DUF3800 domain-containing protein</fullName>
    </recommendedName>
</protein>
<dbReference type="RefSeq" id="WP_121370004.1">
    <property type="nucleotide sequence ID" value="NZ_RBKS01000001.1"/>
</dbReference>
<dbReference type="OrthoDB" id="5188615at2"/>
<organism evidence="1 2">
    <name type="scientific">Frondihabitans australicus</name>
    <dbReference type="NCBI Taxonomy" id="386892"/>
    <lineage>
        <taxon>Bacteria</taxon>
        <taxon>Bacillati</taxon>
        <taxon>Actinomycetota</taxon>
        <taxon>Actinomycetes</taxon>
        <taxon>Micrococcales</taxon>
        <taxon>Microbacteriaceae</taxon>
        <taxon>Frondihabitans</taxon>
    </lineage>
</organism>
<gene>
    <name evidence="1" type="ORF">C8E83_2319</name>
</gene>
<dbReference type="EMBL" id="RBKS01000001">
    <property type="protein sequence ID" value="RKR75181.1"/>
    <property type="molecule type" value="Genomic_DNA"/>
</dbReference>